<dbReference type="OrthoDB" id="300956at2759"/>
<accession>A0A8J8SYD2</accession>
<gene>
    <name evidence="1" type="ORF">FGO68_gene13374</name>
</gene>
<dbReference type="AlphaFoldDB" id="A0A8J8SYD2"/>
<reference evidence="1" key="1">
    <citation type="submission" date="2019-06" db="EMBL/GenBank/DDBJ databases">
        <authorList>
            <person name="Zheng W."/>
        </authorList>
    </citation>
    <scope>NUCLEOTIDE SEQUENCE</scope>
    <source>
        <strain evidence="1">QDHG01</strain>
    </source>
</reference>
<dbReference type="Proteomes" id="UP000785679">
    <property type="component" value="Unassembled WGS sequence"/>
</dbReference>
<evidence type="ECO:0000313" key="2">
    <source>
        <dbReference type="Proteomes" id="UP000785679"/>
    </source>
</evidence>
<proteinExistence type="predicted"/>
<protein>
    <submittedName>
        <fullName evidence="1">Uncharacterized protein</fullName>
    </submittedName>
</protein>
<evidence type="ECO:0000313" key="1">
    <source>
        <dbReference type="EMBL" id="TNV74808.1"/>
    </source>
</evidence>
<dbReference type="EMBL" id="RRYP01016619">
    <property type="protein sequence ID" value="TNV74808.1"/>
    <property type="molecule type" value="Genomic_DNA"/>
</dbReference>
<organism evidence="1 2">
    <name type="scientific">Halteria grandinella</name>
    <dbReference type="NCBI Taxonomy" id="5974"/>
    <lineage>
        <taxon>Eukaryota</taxon>
        <taxon>Sar</taxon>
        <taxon>Alveolata</taxon>
        <taxon>Ciliophora</taxon>
        <taxon>Intramacronucleata</taxon>
        <taxon>Spirotrichea</taxon>
        <taxon>Stichotrichia</taxon>
        <taxon>Sporadotrichida</taxon>
        <taxon>Halteriidae</taxon>
        <taxon>Halteria</taxon>
    </lineage>
</organism>
<comment type="caution">
    <text evidence="1">The sequence shown here is derived from an EMBL/GenBank/DDBJ whole genome shotgun (WGS) entry which is preliminary data.</text>
</comment>
<keyword evidence="2" id="KW-1185">Reference proteome</keyword>
<sequence length="175" mass="20736">MQYSQYYPQIIEDLKMNETQSLFQPKEGTLISKLNDKEQLKEQVVIFSHKKKEFVSKEIIFGFNCVMINDRYVELSRCYFEMRYTKIRSSDGFYIISIQQGNAKEFMIASNQTQFMRIQIFLKRFCINKNFAGKFQLIDQNGCLPQAQSYKVNLILIIEFRIVLCSDVGQKKSKR</sequence>
<name>A0A8J8SYD2_HALGN</name>